<keyword evidence="2" id="KW-1185">Reference proteome</keyword>
<dbReference type="AlphaFoldDB" id="A0A1L9PSR7"/>
<evidence type="ECO:0000313" key="2">
    <source>
        <dbReference type="Proteomes" id="UP000184073"/>
    </source>
</evidence>
<organism evidence="1 2">
    <name type="scientific">Aspergillus versicolor CBS 583.65</name>
    <dbReference type="NCBI Taxonomy" id="1036611"/>
    <lineage>
        <taxon>Eukaryota</taxon>
        <taxon>Fungi</taxon>
        <taxon>Dikarya</taxon>
        <taxon>Ascomycota</taxon>
        <taxon>Pezizomycotina</taxon>
        <taxon>Eurotiomycetes</taxon>
        <taxon>Eurotiomycetidae</taxon>
        <taxon>Eurotiales</taxon>
        <taxon>Aspergillaceae</taxon>
        <taxon>Aspergillus</taxon>
        <taxon>Aspergillus subgen. Nidulantes</taxon>
    </lineage>
</organism>
<dbReference type="OrthoDB" id="5410873at2759"/>
<dbReference type="Proteomes" id="UP000184073">
    <property type="component" value="Unassembled WGS sequence"/>
</dbReference>
<accession>A0A1L9PSR7</accession>
<evidence type="ECO:0008006" key="3">
    <source>
        <dbReference type="Google" id="ProtNLM"/>
    </source>
</evidence>
<protein>
    <recommendedName>
        <fullName evidence="3">F-box domain-containing protein</fullName>
    </recommendedName>
</protein>
<dbReference type="RefSeq" id="XP_040670254.1">
    <property type="nucleotide sequence ID" value="XM_040810406.1"/>
</dbReference>
<reference evidence="2" key="1">
    <citation type="journal article" date="2017" name="Genome Biol.">
        <title>Comparative genomics reveals high biological diversity and specific adaptations in the industrially and medically important fungal genus Aspergillus.</title>
        <authorList>
            <person name="de Vries R.P."/>
            <person name="Riley R."/>
            <person name="Wiebenga A."/>
            <person name="Aguilar-Osorio G."/>
            <person name="Amillis S."/>
            <person name="Uchima C.A."/>
            <person name="Anderluh G."/>
            <person name="Asadollahi M."/>
            <person name="Askin M."/>
            <person name="Barry K."/>
            <person name="Battaglia E."/>
            <person name="Bayram O."/>
            <person name="Benocci T."/>
            <person name="Braus-Stromeyer S.A."/>
            <person name="Caldana C."/>
            <person name="Canovas D."/>
            <person name="Cerqueira G.C."/>
            <person name="Chen F."/>
            <person name="Chen W."/>
            <person name="Choi C."/>
            <person name="Clum A."/>
            <person name="Dos Santos R.A."/>
            <person name="Damasio A.R."/>
            <person name="Diallinas G."/>
            <person name="Emri T."/>
            <person name="Fekete E."/>
            <person name="Flipphi M."/>
            <person name="Freyberg S."/>
            <person name="Gallo A."/>
            <person name="Gournas C."/>
            <person name="Habgood R."/>
            <person name="Hainaut M."/>
            <person name="Harispe M.L."/>
            <person name="Henrissat B."/>
            <person name="Hilden K.S."/>
            <person name="Hope R."/>
            <person name="Hossain A."/>
            <person name="Karabika E."/>
            <person name="Karaffa L."/>
            <person name="Karanyi Z."/>
            <person name="Krasevec N."/>
            <person name="Kuo A."/>
            <person name="Kusch H."/>
            <person name="LaButti K."/>
            <person name="Lagendijk E.L."/>
            <person name="Lapidus A."/>
            <person name="Levasseur A."/>
            <person name="Lindquist E."/>
            <person name="Lipzen A."/>
            <person name="Logrieco A.F."/>
            <person name="MacCabe A."/>
            <person name="Maekelae M.R."/>
            <person name="Malavazi I."/>
            <person name="Melin P."/>
            <person name="Meyer V."/>
            <person name="Mielnichuk N."/>
            <person name="Miskei M."/>
            <person name="Molnar A.P."/>
            <person name="Mule G."/>
            <person name="Ngan C.Y."/>
            <person name="Orejas M."/>
            <person name="Orosz E."/>
            <person name="Ouedraogo J.P."/>
            <person name="Overkamp K.M."/>
            <person name="Park H.-S."/>
            <person name="Perrone G."/>
            <person name="Piumi F."/>
            <person name="Punt P.J."/>
            <person name="Ram A.F."/>
            <person name="Ramon A."/>
            <person name="Rauscher S."/>
            <person name="Record E."/>
            <person name="Riano-Pachon D.M."/>
            <person name="Robert V."/>
            <person name="Roehrig J."/>
            <person name="Ruller R."/>
            <person name="Salamov A."/>
            <person name="Salih N.S."/>
            <person name="Samson R.A."/>
            <person name="Sandor E."/>
            <person name="Sanguinetti M."/>
            <person name="Schuetze T."/>
            <person name="Sepcic K."/>
            <person name="Shelest E."/>
            <person name="Sherlock G."/>
            <person name="Sophianopoulou V."/>
            <person name="Squina F.M."/>
            <person name="Sun H."/>
            <person name="Susca A."/>
            <person name="Todd R.B."/>
            <person name="Tsang A."/>
            <person name="Unkles S.E."/>
            <person name="van de Wiele N."/>
            <person name="van Rossen-Uffink D."/>
            <person name="Oliveira J.V."/>
            <person name="Vesth T.C."/>
            <person name="Visser J."/>
            <person name="Yu J.-H."/>
            <person name="Zhou M."/>
            <person name="Andersen M.R."/>
            <person name="Archer D.B."/>
            <person name="Baker S.E."/>
            <person name="Benoit I."/>
            <person name="Brakhage A.A."/>
            <person name="Braus G.H."/>
            <person name="Fischer R."/>
            <person name="Frisvad J.C."/>
            <person name="Goldman G.H."/>
            <person name="Houbraken J."/>
            <person name="Oakley B."/>
            <person name="Pocsi I."/>
            <person name="Scazzocchio C."/>
            <person name="Seiboth B."/>
            <person name="vanKuyk P.A."/>
            <person name="Wortman J."/>
            <person name="Dyer P.S."/>
            <person name="Grigoriev I.V."/>
        </authorList>
    </citation>
    <scope>NUCLEOTIDE SEQUENCE [LARGE SCALE GENOMIC DNA]</scope>
    <source>
        <strain evidence="2">CBS 583.65</strain>
    </source>
</reference>
<evidence type="ECO:0000313" key="1">
    <source>
        <dbReference type="EMBL" id="OJJ04492.1"/>
    </source>
</evidence>
<dbReference type="VEuPathDB" id="FungiDB:ASPVEDRAFT_30941"/>
<gene>
    <name evidence="1" type="ORF">ASPVEDRAFT_30941</name>
</gene>
<name>A0A1L9PSR7_ASPVE</name>
<proteinExistence type="predicted"/>
<dbReference type="EMBL" id="KV878131">
    <property type="protein sequence ID" value="OJJ04492.1"/>
    <property type="molecule type" value="Genomic_DNA"/>
</dbReference>
<dbReference type="GeneID" id="63725917"/>
<sequence length="497" mass="55094">MALSSSTSSQSQPRIFVDDVWHLITENFSQPSLSSSPEGSPDEAAEYWKPKSLAALTPHLSDLISLSSTCTYFRDLLGPRIFKSIYLQNTAKSARSVQAVATGKFSGYVRELRYAAAYNIDSSLEELYPPGLDNVLSSLSCFRGLQLLSLDFPFDHSNIQLLRCVHNQDNGPDASTVQKREDTWRGLVSAGFGAITSSYTNDNAPQFPCLEIHNLNPIALPAITTTPFHSLLSRLKSLKLTLEPLHYLSLHKVITPQSASISLNNFGPWLFNHLSSLEELSFNPSNSAPRMGNVGQNPAYVQDIGLGNATMPSLKRITLANIFICAELTAFLQRHSISLERIALLFCRAHNPDSDNTSDPGSGVDNGDASDDNSNTWSTLFKSLSSAAPSVLETFTFTTSQDELVLWSPDDDWVDSDLVKAMYRKRKAEPDMLLFPYYEIWDGGRVTRDMEANIRSFLDGDDYRAFLGLTGVLKGNGTGEWDRKGFGMWKYIPVSER</sequence>